<feature type="region of interest" description="Disordered" evidence="1">
    <location>
        <begin position="1110"/>
        <end position="1291"/>
    </location>
</feature>
<feature type="compositionally biased region" description="Polar residues" evidence="1">
    <location>
        <begin position="1134"/>
        <end position="1155"/>
    </location>
</feature>
<dbReference type="OrthoDB" id="387244at2157"/>
<feature type="compositionally biased region" description="Basic and acidic residues" evidence="1">
    <location>
        <begin position="255"/>
        <end position="280"/>
    </location>
</feature>
<proteinExistence type="predicted"/>
<evidence type="ECO:0000256" key="1">
    <source>
        <dbReference type="SAM" id="MobiDB-lite"/>
    </source>
</evidence>
<feature type="region of interest" description="Disordered" evidence="1">
    <location>
        <begin position="1306"/>
        <end position="1337"/>
    </location>
</feature>
<feature type="compositionally biased region" description="Low complexity" evidence="1">
    <location>
        <begin position="81"/>
        <end position="92"/>
    </location>
</feature>
<protein>
    <submittedName>
        <fullName evidence="2">Uncharacterized protein</fullName>
    </submittedName>
</protein>
<feature type="compositionally biased region" description="Polar residues" evidence="1">
    <location>
        <begin position="1"/>
        <end position="11"/>
    </location>
</feature>
<keyword evidence="3" id="KW-1185">Reference proteome</keyword>
<feature type="compositionally biased region" description="Basic and acidic residues" evidence="1">
    <location>
        <begin position="35"/>
        <end position="44"/>
    </location>
</feature>
<feature type="compositionally biased region" description="Basic and acidic residues" evidence="1">
    <location>
        <begin position="1110"/>
        <end position="1122"/>
    </location>
</feature>
<feature type="compositionally biased region" description="Low complexity" evidence="1">
    <location>
        <begin position="46"/>
        <end position="67"/>
    </location>
</feature>
<feature type="compositionally biased region" description="Gly residues" evidence="1">
    <location>
        <begin position="68"/>
        <end position="77"/>
    </location>
</feature>
<organism evidence="2 3">
    <name type="scientific">Halonotius terrestris</name>
    <dbReference type="NCBI Taxonomy" id="2487750"/>
    <lineage>
        <taxon>Archaea</taxon>
        <taxon>Methanobacteriati</taxon>
        <taxon>Methanobacteriota</taxon>
        <taxon>Stenosarchaea group</taxon>
        <taxon>Halobacteria</taxon>
        <taxon>Halobacteriales</taxon>
        <taxon>Haloferacaceae</taxon>
        <taxon>Halonotius</taxon>
    </lineage>
</organism>
<name>A0A8J8PAN1_9EURY</name>
<feature type="compositionally biased region" description="Low complexity" evidence="1">
    <location>
        <begin position="191"/>
        <end position="208"/>
    </location>
</feature>
<feature type="compositionally biased region" description="Acidic residues" evidence="1">
    <location>
        <begin position="1268"/>
        <end position="1277"/>
    </location>
</feature>
<dbReference type="Proteomes" id="UP000705823">
    <property type="component" value="Unassembled WGS sequence"/>
</dbReference>
<feature type="compositionally biased region" description="Low complexity" evidence="1">
    <location>
        <begin position="1156"/>
        <end position="1173"/>
    </location>
</feature>
<feature type="compositionally biased region" description="Polar residues" evidence="1">
    <location>
        <begin position="1308"/>
        <end position="1317"/>
    </location>
</feature>
<feature type="region of interest" description="Disordered" evidence="1">
    <location>
        <begin position="1"/>
        <end position="291"/>
    </location>
</feature>
<feature type="compositionally biased region" description="Gly residues" evidence="1">
    <location>
        <begin position="1324"/>
        <end position="1337"/>
    </location>
</feature>
<feature type="region of interest" description="Disordered" evidence="1">
    <location>
        <begin position="680"/>
        <end position="702"/>
    </location>
</feature>
<gene>
    <name evidence="2" type="ORF">EGH24_13845</name>
</gene>
<feature type="compositionally biased region" description="Low complexity" evidence="1">
    <location>
        <begin position="1191"/>
        <end position="1204"/>
    </location>
</feature>
<reference evidence="2" key="1">
    <citation type="submission" date="2019-02" db="EMBL/GenBank/DDBJ databases">
        <title>Halonotius sp. a new haloarchaeum isolated from saline soil.</title>
        <authorList>
            <person name="Duran-Viseras A."/>
            <person name="Sanchez-Porro C."/>
            <person name="Ventosa A."/>
        </authorList>
    </citation>
    <scope>NUCLEOTIDE SEQUENCE</scope>
    <source>
        <strain evidence="2">F15B</strain>
    </source>
</reference>
<feature type="compositionally biased region" description="Gly residues" evidence="1">
    <location>
        <begin position="1205"/>
        <end position="1257"/>
    </location>
</feature>
<comment type="caution">
    <text evidence="2">The sequence shown here is derived from an EMBL/GenBank/DDBJ whole genome shotgun (WGS) entry which is preliminary data.</text>
</comment>
<accession>A0A8J8PAN1</accession>
<evidence type="ECO:0000313" key="3">
    <source>
        <dbReference type="Proteomes" id="UP000705823"/>
    </source>
</evidence>
<feature type="compositionally biased region" description="Basic and acidic residues" evidence="1">
    <location>
        <begin position="119"/>
        <end position="134"/>
    </location>
</feature>
<dbReference type="EMBL" id="RKLU01000011">
    <property type="protein sequence ID" value="TQQ78600.1"/>
    <property type="molecule type" value="Genomic_DNA"/>
</dbReference>
<evidence type="ECO:0000313" key="2">
    <source>
        <dbReference type="EMBL" id="TQQ78600.1"/>
    </source>
</evidence>
<sequence>MSPRSNTRFSNTGGGGGDSTDSTTDDGSDDTTTQTREERRREETVTDTSSTDTTATADTTDSGTADTGSGGAGGGGSVANTSVQTTRTTTATGNRMGNINRLFGGSPPTTDTDPTPEPADDRNGGGRTTARDTTTETNPTAQPARGRDFTPSAPEPADDRAGGGRTTAADTDAGIDPQPEPADDRAGGGRTTPTEPEPAEASTPTSSEQRQAEFADEVVGTVNQRVSQQRDTAAENADRVASDRQAARLNTQLSARREAAAEDAFREQLEREARRERDLEDATQFAGTASALDERRLEQDLEDTVAGASAADPGVGDVVASLESQPFVSIERGGTTSEFTRNALAGAIDSVYANPDQALVTQALEFGTGTDFDVTDRTGGIEVAGASVSGLSFVRNPFQQGPTLGVEFADSGQGTLNEDIAESLTAGRGLFASGTRTVALDDDFATPDANLNRLTETEIRERVAAANEGIEPSDVDVSKRQVGDVTDVEFSIDADAQDLRERVAAAEGVDPSAVAIRGDEAIITTDAEGTFFAPTEAELRNRAAQRQEFFGVGDEAEALVGDVEFAGIDFQEVAGGLGSVSGQLAAAPPQALLAADTATEIGANLPGTVEEFGAQATGETLVEGAGRGVDAFGAQIAENPERFAGQLAGEVAAGVAGGLALQRAPDAARSASVRARGGDVFGEGELADPPTRTEGSNLPGFTEAAQADPRAALREFREQAEGNPLGGDDATAFSVRARGDVAEFGEFGADFEVPEGASELPGQFFAADLSNLRLGDADSSLSPSIGLPNVNVGRARALAEQDVDLGIVPPGTRGEVADFLQERADRGRSFIRAGETGPTPEQEAIAPPGSRLREVTQRPLAEVRGALPSGDDTGIREVFPRPLADVNRIEGSTDTTVDEVFPRPLTQTQSLGEPTTGRRDVFGTPLAQDLGETPLSVRAAGALPSGDDTSIREVFPRSPAGEASVGGLLPSGDTTGRRDVFGTPLAADVDATPLSTRAAGLLPDASEPSTIRDVFPRALADANRIEGSSDTTIDEVFSRQLSGERAAGTFGVRVGGVDVPGTDRTLGGSIVPGRLTRRVDDAGERQVAGEIGDAEVRSRDDIAAETTRAIRETRRQRAREPDVPVTPTIGSGVATDSSGVSRSQRARSGTRPTSNPFTSSGVSSPFTSDSSTPSSPPGESGGPTPPGSSGGPRSTGPSRSPASSGGPGGRSGGIGSGSSGGVGGGSSGGGFFGGAGGGGGGNPFIPGTGFGSGGGGPQRPLAGTDRTDSDDEPEFDITPEGQRFANPVASGSEFLFGGGALDFGLGTSAGTNTQPSADTDAVFGDGGPFGDFLGGER</sequence>
<feature type="compositionally biased region" description="Basic and acidic residues" evidence="1">
    <location>
        <begin position="232"/>
        <end position="246"/>
    </location>
</feature>
<dbReference type="RefSeq" id="WP_142980726.1">
    <property type="nucleotide sequence ID" value="NZ_RKLU01000011.1"/>
</dbReference>
<feature type="compositionally biased region" description="Polar residues" evidence="1">
    <location>
        <begin position="221"/>
        <end position="231"/>
    </location>
</feature>